<organism evidence="1 2">
    <name type="scientific">Alternaria alternata</name>
    <name type="common">Alternaria rot fungus</name>
    <name type="synonym">Torula alternata</name>
    <dbReference type="NCBI Taxonomy" id="5599"/>
    <lineage>
        <taxon>Eukaryota</taxon>
        <taxon>Fungi</taxon>
        <taxon>Dikarya</taxon>
        <taxon>Ascomycota</taxon>
        <taxon>Pezizomycotina</taxon>
        <taxon>Dothideomycetes</taxon>
        <taxon>Pleosporomycetidae</taxon>
        <taxon>Pleosporales</taxon>
        <taxon>Pleosporineae</taxon>
        <taxon>Pleosporaceae</taxon>
        <taxon>Alternaria</taxon>
        <taxon>Alternaria sect. Alternaria</taxon>
        <taxon>Alternaria alternata complex</taxon>
    </lineage>
</organism>
<reference evidence="2" key="1">
    <citation type="journal article" date="2019" name="bioRxiv">
        <title>Genomics, evolutionary history and diagnostics of the Alternaria alternata species group including apple and Asian pear pathotypes.</title>
        <authorList>
            <person name="Armitage A.D."/>
            <person name="Cockerton H.M."/>
            <person name="Sreenivasaprasad S."/>
            <person name="Woodhall J.W."/>
            <person name="Lane C.R."/>
            <person name="Harrison R.J."/>
            <person name="Clarkson J.P."/>
        </authorList>
    </citation>
    <scope>NUCLEOTIDE SEQUENCE [LARGE SCALE GENOMIC DNA]</scope>
    <source>
        <strain evidence="2">FERA 1177</strain>
    </source>
</reference>
<accession>A0A4Q4NM40</accession>
<dbReference type="EMBL" id="PDXD01000006">
    <property type="protein sequence ID" value="RYN79083.1"/>
    <property type="molecule type" value="Genomic_DNA"/>
</dbReference>
<evidence type="ECO:0000313" key="2">
    <source>
        <dbReference type="Proteomes" id="UP000291422"/>
    </source>
</evidence>
<comment type="caution">
    <text evidence="1">The sequence shown here is derived from an EMBL/GenBank/DDBJ whole genome shotgun (WGS) entry which is preliminary data.</text>
</comment>
<gene>
    <name evidence="1" type="ORF">AA0117_g3963</name>
</gene>
<evidence type="ECO:0000313" key="1">
    <source>
        <dbReference type="EMBL" id="RYN79083.1"/>
    </source>
</evidence>
<sequence>MRRSQLANELQPAVILGTLTLKLGSDADSVINAYNIVFSVVAVLLV</sequence>
<protein>
    <submittedName>
        <fullName evidence="1">Uncharacterized protein</fullName>
    </submittedName>
</protein>
<name>A0A4Q4NM40_ALTAL</name>
<dbReference type="Proteomes" id="UP000291422">
    <property type="component" value="Unassembled WGS sequence"/>
</dbReference>
<dbReference type="AlphaFoldDB" id="A0A4Q4NM40"/>
<proteinExistence type="predicted"/>